<proteinExistence type="predicted"/>
<organism evidence="2 3">
    <name type="scientific">Durusdinium trenchii</name>
    <dbReference type="NCBI Taxonomy" id="1381693"/>
    <lineage>
        <taxon>Eukaryota</taxon>
        <taxon>Sar</taxon>
        <taxon>Alveolata</taxon>
        <taxon>Dinophyceae</taxon>
        <taxon>Suessiales</taxon>
        <taxon>Symbiodiniaceae</taxon>
        <taxon>Durusdinium</taxon>
    </lineage>
</organism>
<accession>A0ABP0PIQ4</accession>
<feature type="region of interest" description="Disordered" evidence="1">
    <location>
        <begin position="1"/>
        <end position="31"/>
    </location>
</feature>
<comment type="caution">
    <text evidence="2">The sequence shown here is derived from an EMBL/GenBank/DDBJ whole genome shotgun (WGS) entry which is preliminary data.</text>
</comment>
<evidence type="ECO:0000313" key="2">
    <source>
        <dbReference type="EMBL" id="CAK9074585.1"/>
    </source>
</evidence>
<sequence>MASTPSLTPSRTPSRSMTPASQGQMDQPIFPPLLMDRAGCPSGIQFRPERRAQEFIHPFLAKPVYRSVPMDDETGYTGYIKRRTDPQLFARSYAKGSWEAARLGMPRTLMLSRSVPSLLFTRSLASQRLSSVR</sequence>
<evidence type="ECO:0000313" key="3">
    <source>
        <dbReference type="Proteomes" id="UP001642484"/>
    </source>
</evidence>
<dbReference type="Proteomes" id="UP001642484">
    <property type="component" value="Unassembled WGS sequence"/>
</dbReference>
<keyword evidence="3" id="KW-1185">Reference proteome</keyword>
<name>A0ABP0PIQ4_9DINO</name>
<dbReference type="EMBL" id="CAXAMN010023028">
    <property type="protein sequence ID" value="CAK9074585.1"/>
    <property type="molecule type" value="Genomic_DNA"/>
</dbReference>
<evidence type="ECO:0000256" key="1">
    <source>
        <dbReference type="SAM" id="MobiDB-lite"/>
    </source>
</evidence>
<gene>
    <name evidence="2" type="ORF">CCMP2556_LOCUS36737</name>
</gene>
<reference evidence="2 3" key="1">
    <citation type="submission" date="2024-02" db="EMBL/GenBank/DDBJ databases">
        <authorList>
            <person name="Chen Y."/>
            <person name="Shah S."/>
            <person name="Dougan E. K."/>
            <person name="Thang M."/>
            <person name="Chan C."/>
        </authorList>
    </citation>
    <scope>NUCLEOTIDE SEQUENCE [LARGE SCALE GENOMIC DNA]</scope>
</reference>
<protein>
    <submittedName>
        <fullName evidence="2">Uncharacterized protein</fullName>
    </submittedName>
</protein>
<feature type="compositionally biased region" description="Low complexity" evidence="1">
    <location>
        <begin position="1"/>
        <end position="21"/>
    </location>
</feature>